<gene>
    <name evidence="1" type="ordered locus">Dd1591_1466</name>
</gene>
<dbReference type="AlphaFoldDB" id="C6CEX3"/>
<dbReference type="EMBL" id="CP001655">
    <property type="protein sequence ID" value="ACT06325.1"/>
    <property type="molecule type" value="Genomic_DNA"/>
</dbReference>
<organism evidence="1 2">
    <name type="scientific">Dickeya chrysanthemi (strain Ech1591)</name>
    <name type="common">Dickeya zeae (strain Ech1591)</name>
    <dbReference type="NCBI Taxonomy" id="561229"/>
    <lineage>
        <taxon>Bacteria</taxon>
        <taxon>Pseudomonadati</taxon>
        <taxon>Pseudomonadota</taxon>
        <taxon>Gammaproteobacteria</taxon>
        <taxon>Enterobacterales</taxon>
        <taxon>Pectobacteriaceae</taxon>
        <taxon>Dickeya</taxon>
    </lineage>
</organism>
<dbReference type="KEGG" id="dze:Dd1591_1466"/>
<protein>
    <submittedName>
        <fullName evidence="1">Uncharacterized protein</fullName>
    </submittedName>
</protein>
<sequence length="53" mass="5913">MDTLTPAKRSYVMSRVKGRDGEIPARSESLDASSTMPDFVIAYAIRDYRASQT</sequence>
<name>C6CEX3_DICC1</name>
<evidence type="ECO:0000313" key="2">
    <source>
        <dbReference type="Proteomes" id="UP000002735"/>
    </source>
</evidence>
<reference evidence="1 2" key="1">
    <citation type="submission" date="2009-06" db="EMBL/GenBank/DDBJ databases">
        <title>Complete sequence of Dickeya zeae Ech1591.</title>
        <authorList>
            <consortium name="US DOE Joint Genome Institute"/>
            <person name="Lucas S."/>
            <person name="Copeland A."/>
            <person name="Lapidus A."/>
            <person name="Glavina del Rio T."/>
            <person name="Tice H."/>
            <person name="Bruce D."/>
            <person name="Goodwin L."/>
            <person name="Pitluck S."/>
            <person name="Chertkov O."/>
            <person name="Brettin T."/>
            <person name="Detter J.C."/>
            <person name="Han C."/>
            <person name="Larimer F."/>
            <person name="Land M."/>
            <person name="Hauser L."/>
            <person name="Kyrpides N."/>
            <person name="Ovchinnikova G."/>
            <person name="Balakrishnan V."/>
            <person name="Glasner J."/>
            <person name="Perna N.T."/>
        </authorList>
    </citation>
    <scope>NUCLEOTIDE SEQUENCE [LARGE SCALE GENOMIC DNA]</scope>
    <source>
        <strain evidence="1 2">Ech1591</strain>
    </source>
</reference>
<proteinExistence type="predicted"/>
<evidence type="ECO:0000313" key="1">
    <source>
        <dbReference type="EMBL" id="ACT06325.1"/>
    </source>
</evidence>
<dbReference type="HOGENOM" id="CLU_3060979_0_0_6"/>
<accession>C6CEX3</accession>
<dbReference type="STRING" id="561229.Dd1591_1466"/>
<dbReference type="Proteomes" id="UP000002735">
    <property type="component" value="Chromosome"/>
</dbReference>